<evidence type="ECO:0000313" key="2">
    <source>
        <dbReference type="EMBL" id="RUS34571.1"/>
    </source>
</evidence>
<feature type="compositionally biased region" description="Acidic residues" evidence="1">
    <location>
        <begin position="167"/>
        <end position="179"/>
    </location>
</feature>
<proteinExistence type="predicted"/>
<gene>
    <name evidence="2" type="ORF">BC938DRAFT_479654</name>
</gene>
<feature type="compositionally biased region" description="Basic and acidic residues" evidence="1">
    <location>
        <begin position="280"/>
        <end position="294"/>
    </location>
</feature>
<dbReference type="AlphaFoldDB" id="A0A433QXN0"/>
<dbReference type="Proteomes" id="UP000274822">
    <property type="component" value="Unassembled WGS sequence"/>
</dbReference>
<dbReference type="GO" id="GO:0031213">
    <property type="term" value="C:RSF complex"/>
    <property type="evidence" value="ECO:0007669"/>
    <property type="project" value="InterPro"/>
</dbReference>
<keyword evidence="3" id="KW-1185">Reference proteome</keyword>
<feature type="compositionally biased region" description="Basic residues" evidence="1">
    <location>
        <begin position="138"/>
        <end position="163"/>
    </location>
</feature>
<protein>
    <submittedName>
        <fullName evidence="2">Uncharacterized protein</fullName>
    </submittedName>
</protein>
<dbReference type="PANTHER" id="PTHR14296:SF3">
    <property type="entry name" value="DIKAR, ISOFORM F"/>
    <property type="match status" value="1"/>
</dbReference>
<accession>A0A433QXN0</accession>
<dbReference type="PANTHER" id="PTHR14296">
    <property type="entry name" value="REMODELING AND SPACING FACTOR 1"/>
    <property type="match status" value="1"/>
</dbReference>
<feature type="region of interest" description="Disordered" evidence="1">
    <location>
        <begin position="131"/>
        <end position="201"/>
    </location>
</feature>
<dbReference type="GO" id="GO:0006355">
    <property type="term" value="P:regulation of DNA-templated transcription"/>
    <property type="evidence" value="ECO:0007669"/>
    <property type="project" value="InterPro"/>
</dbReference>
<feature type="region of interest" description="Disordered" evidence="1">
    <location>
        <begin position="217"/>
        <end position="294"/>
    </location>
</feature>
<sequence>HTWPTPLLPHQDLEQELLTPYSTPLGDLIARMLRALTLNRHISHDNWQPHLVKEFNKRAPDQNIMLDAEGKPVDFYTLSLKAKWQLDDPERFRDQLKTEEEAFHWRVEPIGFDSKGNTYWLFDDNRLYKEAPAVTPKPKPKSRVKSSSSRSRRKTTRNSRRRGTNTEDGEDEDEDEDMTDANGGGRKGDDAKADEGEEGAGRWRLICRTEDEWESFPAQFARSRDSDESVGGPTRAGQGAAQVGGYCESEKELADPDQGIREAGEGEDGRGAEAGGRGGSAEEKGGGAKEEGRKAVREKGAQCWWDSAFMVLSHGYQRALFIAHNLLGNMVLKRYSRSKRF</sequence>
<feature type="non-terminal residue" evidence="2">
    <location>
        <position position="1"/>
    </location>
</feature>
<evidence type="ECO:0000256" key="1">
    <source>
        <dbReference type="SAM" id="MobiDB-lite"/>
    </source>
</evidence>
<comment type="caution">
    <text evidence="2">The sequence shown here is derived from an EMBL/GenBank/DDBJ whole genome shotgun (WGS) entry which is preliminary data.</text>
</comment>
<name>A0A433QXN0_9FUNG</name>
<dbReference type="EMBL" id="RBNJ01000410">
    <property type="protein sequence ID" value="RUS34571.1"/>
    <property type="molecule type" value="Genomic_DNA"/>
</dbReference>
<reference evidence="2 3" key="1">
    <citation type="journal article" date="2018" name="New Phytol.">
        <title>Phylogenomics of Endogonaceae and evolution of mycorrhizas within Mucoromycota.</title>
        <authorList>
            <person name="Chang Y."/>
            <person name="Desiro A."/>
            <person name="Na H."/>
            <person name="Sandor L."/>
            <person name="Lipzen A."/>
            <person name="Clum A."/>
            <person name="Barry K."/>
            <person name="Grigoriev I.V."/>
            <person name="Martin F.M."/>
            <person name="Stajich J.E."/>
            <person name="Smith M.E."/>
            <person name="Bonito G."/>
            <person name="Spatafora J.W."/>
        </authorList>
    </citation>
    <scope>NUCLEOTIDE SEQUENCE [LARGE SCALE GENOMIC DNA]</scope>
    <source>
        <strain evidence="2 3">AD002</strain>
    </source>
</reference>
<organism evidence="2 3">
    <name type="scientific">Jimgerdemannia flammicorona</name>
    <dbReference type="NCBI Taxonomy" id="994334"/>
    <lineage>
        <taxon>Eukaryota</taxon>
        <taxon>Fungi</taxon>
        <taxon>Fungi incertae sedis</taxon>
        <taxon>Mucoromycota</taxon>
        <taxon>Mucoromycotina</taxon>
        <taxon>Endogonomycetes</taxon>
        <taxon>Endogonales</taxon>
        <taxon>Endogonaceae</taxon>
        <taxon>Jimgerdemannia</taxon>
    </lineage>
</organism>
<feature type="compositionally biased region" description="Basic and acidic residues" evidence="1">
    <location>
        <begin position="248"/>
        <end position="271"/>
    </location>
</feature>
<evidence type="ECO:0000313" key="3">
    <source>
        <dbReference type="Proteomes" id="UP000274822"/>
    </source>
</evidence>
<dbReference type="InterPro" id="IPR028938">
    <property type="entry name" value="Rsf1-like"/>
</dbReference>